<dbReference type="Proteomes" id="UP001143372">
    <property type="component" value="Unassembled WGS sequence"/>
</dbReference>
<evidence type="ECO:0000256" key="2">
    <source>
        <dbReference type="ARBA" id="ARBA00022692"/>
    </source>
</evidence>
<feature type="transmembrane region" description="Helical" evidence="5">
    <location>
        <begin position="37"/>
        <end position="53"/>
    </location>
</feature>
<evidence type="ECO:0000313" key="8">
    <source>
        <dbReference type="Proteomes" id="UP001143372"/>
    </source>
</evidence>
<organism evidence="7 8">
    <name type="scientific">Hansschlegelia plantiphila</name>
    <dbReference type="NCBI Taxonomy" id="374655"/>
    <lineage>
        <taxon>Bacteria</taxon>
        <taxon>Pseudomonadati</taxon>
        <taxon>Pseudomonadota</taxon>
        <taxon>Alphaproteobacteria</taxon>
        <taxon>Hyphomicrobiales</taxon>
        <taxon>Methylopilaceae</taxon>
        <taxon>Hansschlegelia</taxon>
    </lineage>
</organism>
<evidence type="ECO:0000256" key="3">
    <source>
        <dbReference type="ARBA" id="ARBA00022989"/>
    </source>
</evidence>
<feature type="domain" description="O-antigen ligase-related" evidence="6">
    <location>
        <begin position="205"/>
        <end position="340"/>
    </location>
</feature>
<proteinExistence type="predicted"/>
<gene>
    <name evidence="7" type="ORF">GCM10008179_33580</name>
</gene>
<feature type="transmembrane region" description="Helical" evidence="5">
    <location>
        <begin position="165"/>
        <end position="191"/>
    </location>
</feature>
<keyword evidence="3 5" id="KW-1133">Transmembrane helix</keyword>
<dbReference type="EMBL" id="BSFI01000023">
    <property type="protein sequence ID" value="GLK69720.1"/>
    <property type="molecule type" value="Genomic_DNA"/>
</dbReference>
<feature type="transmembrane region" description="Helical" evidence="5">
    <location>
        <begin position="242"/>
        <end position="261"/>
    </location>
</feature>
<dbReference type="RefSeq" id="WP_271169941.1">
    <property type="nucleotide sequence ID" value="NZ_BSFI01000023.1"/>
</dbReference>
<dbReference type="Pfam" id="PF04932">
    <property type="entry name" value="Wzy_C"/>
    <property type="match status" value="1"/>
</dbReference>
<feature type="transmembrane region" description="Helical" evidence="5">
    <location>
        <begin position="359"/>
        <end position="376"/>
    </location>
</feature>
<evidence type="ECO:0000259" key="6">
    <source>
        <dbReference type="Pfam" id="PF04932"/>
    </source>
</evidence>
<dbReference type="InterPro" id="IPR051533">
    <property type="entry name" value="WaaL-like"/>
</dbReference>
<accession>A0A9W6J2M3</accession>
<comment type="caution">
    <text evidence="7">The sequence shown here is derived from an EMBL/GenBank/DDBJ whole genome shotgun (WGS) entry which is preliminary data.</text>
</comment>
<feature type="transmembrane region" description="Helical" evidence="5">
    <location>
        <begin position="12"/>
        <end position="31"/>
    </location>
</feature>
<evidence type="ECO:0000256" key="5">
    <source>
        <dbReference type="SAM" id="Phobius"/>
    </source>
</evidence>
<keyword evidence="8" id="KW-1185">Reference proteome</keyword>
<dbReference type="AlphaFoldDB" id="A0A9W6J2M3"/>
<comment type="subcellular location">
    <subcellularLocation>
        <location evidence="1">Membrane</location>
        <topology evidence="1">Multi-pass membrane protein</topology>
    </subcellularLocation>
</comment>
<dbReference type="PANTHER" id="PTHR37422">
    <property type="entry name" value="TEICHURONIC ACID BIOSYNTHESIS PROTEIN TUAE"/>
    <property type="match status" value="1"/>
</dbReference>
<dbReference type="PANTHER" id="PTHR37422:SF13">
    <property type="entry name" value="LIPOPOLYSACCHARIDE BIOSYNTHESIS PROTEIN PA4999-RELATED"/>
    <property type="match status" value="1"/>
</dbReference>
<evidence type="ECO:0000256" key="4">
    <source>
        <dbReference type="ARBA" id="ARBA00023136"/>
    </source>
</evidence>
<keyword evidence="4 5" id="KW-0472">Membrane</keyword>
<feature type="transmembrane region" description="Helical" evidence="5">
    <location>
        <begin position="328"/>
        <end position="347"/>
    </location>
</feature>
<feature type="transmembrane region" description="Helical" evidence="5">
    <location>
        <begin position="382"/>
        <end position="398"/>
    </location>
</feature>
<feature type="transmembrane region" description="Helical" evidence="5">
    <location>
        <begin position="203"/>
        <end position="230"/>
    </location>
</feature>
<feature type="transmembrane region" description="Helical" evidence="5">
    <location>
        <begin position="282"/>
        <end position="300"/>
    </location>
</feature>
<dbReference type="InterPro" id="IPR007016">
    <property type="entry name" value="O-antigen_ligase-rel_domated"/>
</dbReference>
<feature type="transmembrane region" description="Helical" evidence="5">
    <location>
        <begin position="104"/>
        <end position="122"/>
    </location>
</feature>
<name>A0A9W6J2M3_9HYPH</name>
<keyword evidence="2 5" id="KW-0812">Transmembrane</keyword>
<sequence length="429" mass="46179">MRKIETRGRIIKTGLGVLFVAAGILGGNTASDVNGDIITICTLALGLTALPMLKPGRIGVIPGGFAAAGVAAVLLQLLPLGGLAPRQFAGGVDSLFLTFDVIETVRALLTVVCVGIVLLVVLSLDYDIARSLTSFLYVGLICNLFVGALNYSASSNIVGDDLFPYALAGGFFINPNHFSTYLLMFVPFVVFEGVYRERVKFAVAILLFILVLLLAAKSLAGVSIAFLAMVLSGTAMLERRKLRWPLLAIVVMFAALYLYGLDVRIAAEGQLTDEMRLKVWSHTLYAISQNLLTGVGYGAFTEAYAAYEPLADIGPSYINHAHNEYLEMIYEGGALAALLIAAYGAALLRQTFLAWADPLKRCAAISILMLLITALVDYPSRTFAVLYLFAFANGILFHQGKRVKIPRSQTMAVTIDGVETRVPIARPGR</sequence>
<reference evidence="7" key="2">
    <citation type="submission" date="2023-01" db="EMBL/GenBank/DDBJ databases">
        <authorList>
            <person name="Sun Q."/>
            <person name="Evtushenko L."/>
        </authorList>
    </citation>
    <scope>NUCLEOTIDE SEQUENCE</scope>
    <source>
        <strain evidence="7">VKM B-2347</strain>
    </source>
</reference>
<evidence type="ECO:0000256" key="1">
    <source>
        <dbReference type="ARBA" id="ARBA00004141"/>
    </source>
</evidence>
<feature type="transmembrane region" description="Helical" evidence="5">
    <location>
        <begin position="65"/>
        <end position="84"/>
    </location>
</feature>
<reference evidence="7" key="1">
    <citation type="journal article" date="2014" name="Int. J. Syst. Evol. Microbiol.">
        <title>Complete genome sequence of Corynebacterium casei LMG S-19264T (=DSM 44701T), isolated from a smear-ripened cheese.</title>
        <authorList>
            <consortium name="US DOE Joint Genome Institute (JGI-PGF)"/>
            <person name="Walter F."/>
            <person name="Albersmeier A."/>
            <person name="Kalinowski J."/>
            <person name="Ruckert C."/>
        </authorList>
    </citation>
    <scope>NUCLEOTIDE SEQUENCE</scope>
    <source>
        <strain evidence="7">VKM B-2347</strain>
    </source>
</reference>
<dbReference type="GO" id="GO:0016020">
    <property type="term" value="C:membrane"/>
    <property type="evidence" value="ECO:0007669"/>
    <property type="project" value="UniProtKB-SubCell"/>
</dbReference>
<feature type="transmembrane region" description="Helical" evidence="5">
    <location>
        <begin position="134"/>
        <end position="153"/>
    </location>
</feature>
<evidence type="ECO:0000313" key="7">
    <source>
        <dbReference type="EMBL" id="GLK69720.1"/>
    </source>
</evidence>
<protein>
    <recommendedName>
        <fullName evidence="6">O-antigen ligase-related domain-containing protein</fullName>
    </recommendedName>
</protein>